<keyword evidence="2" id="KW-1185">Reference proteome</keyword>
<dbReference type="AlphaFoldDB" id="A0A9W6M0A3"/>
<evidence type="ECO:0000313" key="2">
    <source>
        <dbReference type="Proteomes" id="UP001142372"/>
    </source>
</evidence>
<sequence length="103" mass="11540">MRTRLVRAGVSGMIANPTITTATGRVYRGDLTFPEQRVILEYQGDVHRPVHRFRADMTRQLDLQADGWTVVYLGPGDLDDHQLVRRVRAILALHTAPPPSPPS</sequence>
<gene>
    <name evidence="1" type="ORF">GCM10017584_22840</name>
</gene>
<evidence type="ECO:0000313" key="1">
    <source>
        <dbReference type="EMBL" id="GLJ76710.1"/>
    </source>
</evidence>
<proteinExistence type="predicted"/>
<accession>A0A9W6M0A3</accession>
<protein>
    <recommendedName>
        <fullName evidence="3">DUF559 domain-containing protein</fullName>
    </recommendedName>
</protein>
<reference evidence="1" key="1">
    <citation type="journal article" date="2014" name="Int. J. Syst. Evol. Microbiol.">
        <title>Complete genome sequence of Corynebacterium casei LMG S-19264T (=DSM 44701T), isolated from a smear-ripened cheese.</title>
        <authorList>
            <consortium name="US DOE Joint Genome Institute (JGI-PGF)"/>
            <person name="Walter F."/>
            <person name="Albersmeier A."/>
            <person name="Kalinowski J."/>
            <person name="Ruckert C."/>
        </authorList>
    </citation>
    <scope>NUCLEOTIDE SEQUENCE</scope>
    <source>
        <strain evidence="1">VKM Ac-1401</strain>
    </source>
</reference>
<evidence type="ECO:0008006" key="3">
    <source>
        <dbReference type="Google" id="ProtNLM"/>
    </source>
</evidence>
<comment type="caution">
    <text evidence="1">The sequence shown here is derived from an EMBL/GenBank/DDBJ whole genome shotgun (WGS) entry which is preliminary data.</text>
</comment>
<reference evidence="1" key="2">
    <citation type="submission" date="2023-01" db="EMBL/GenBank/DDBJ databases">
        <authorList>
            <person name="Sun Q."/>
            <person name="Evtushenko L."/>
        </authorList>
    </citation>
    <scope>NUCLEOTIDE SEQUENCE</scope>
    <source>
        <strain evidence="1">VKM Ac-1401</strain>
    </source>
</reference>
<dbReference type="Proteomes" id="UP001142372">
    <property type="component" value="Unassembled WGS sequence"/>
</dbReference>
<organism evidence="1 2">
    <name type="scientific">Leifsonia poae</name>
    <dbReference type="NCBI Taxonomy" id="110933"/>
    <lineage>
        <taxon>Bacteria</taxon>
        <taxon>Bacillati</taxon>
        <taxon>Actinomycetota</taxon>
        <taxon>Actinomycetes</taxon>
        <taxon>Micrococcales</taxon>
        <taxon>Microbacteriaceae</taxon>
        <taxon>Leifsonia</taxon>
    </lineage>
</organism>
<name>A0A9W6M0A3_9MICO</name>
<dbReference type="EMBL" id="BSEN01000010">
    <property type="protein sequence ID" value="GLJ76710.1"/>
    <property type="molecule type" value="Genomic_DNA"/>
</dbReference>